<evidence type="ECO:0000256" key="3">
    <source>
        <dbReference type="ARBA" id="ARBA00022729"/>
    </source>
</evidence>
<dbReference type="EMBL" id="JADGJD010000063">
    <property type="protein sequence ID" value="KAJ3055745.1"/>
    <property type="molecule type" value="Genomic_DNA"/>
</dbReference>
<feature type="signal peptide" evidence="6">
    <location>
        <begin position="1"/>
        <end position="19"/>
    </location>
</feature>
<dbReference type="GO" id="GO:0016810">
    <property type="term" value="F:hydrolase activity, acting on carbon-nitrogen (but not peptide) bonds"/>
    <property type="evidence" value="ECO:0007669"/>
    <property type="project" value="InterPro"/>
</dbReference>
<evidence type="ECO:0000256" key="5">
    <source>
        <dbReference type="ARBA" id="ARBA00023277"/>
    </source>
</evidence>
<keyword evidence="4" id="KW-0378">Hydrolase</keyword>
<dbReference type="Gene3D" id="3.20.20.370">
    <property type="entry name" value="Glycoside hydrolase/deacetylase"/>
    <property type="match status" value="1"/>
</dbReference>
<organism evidence="8 9">
    <name type="scientific">Rhizophlyctis rosea</name>
    <dbReference type="NCBI Taxonomy" id="64517"/>
    <lineage>
        <taxon>Eukaryota</taxon>
        <taxon>Fungi</taxon>
        <taxon>Fungi incertae sedis</taxon>
        <taxon>Chytridiomycota</taxon>
        <taxon>Chytridiomycota incertae sedis</taxon>
        <taxon>Chytridiomycetes</taxon>
        <taxon>Rhizophlyctidales</taxon>
        <taxon>Rhizophlyctidaceae</taxon>
        <taxon>Rhizophlyctis</taxon>
    </lineage>
</organism>
<dbReference type="AlphaFoldDB" id="A0AAD5X7N0"/>
<evidence type="ECO:0000259" key="7">
    <source>
        <dbReference type="PROSITE" id="PS51677"/>
    </source>
</evidence>
<comment type="cofactor">
    <cofactor evidence="1">
        <name>Co(2+)</name>
        <dbReference type="ChEBI" id="CHEBI:48828"/>
    </cofactor>
</comment>
<dbReference type="GO" id="GO:0005975">
    <property type="term" value="P:carbohydrate metabolic process"/>
    <property type="evidence" value="ECO:0007669"/>
    <property type="project" value="InterPro"/>
</dbReference>
<evidence type="ECO:0000256" key="1">
    <source>
        <dbReference type="ARBA" id="ARBA00001941"/>
    </source>
</evidence>
<keyword evidence="9" id="KW-1185">Reference proteome</keyword>
<dbReference type="PANTHER" id="PTHR46471:SF2">
    <property type="entry name" value="CHITIN DEACETYLASE-RELATED"/>
    <property type="match status" value="1"/>
</dbReference>
<dbReference type="InterPro" id="IPR002509">
    <property type="entry name" value="NODB_dom"/>
</dbReference>
<dbReference type="PROSITE" id="PS51677">
    <property type="entry name" value="NODB"/>
    <property type="match status" value="1"/>
</dbReference>
<keyword evidence="3 6" id="KW-0732">Signal</keyword>
<proteinExistence type="predicted"/>
<evidence type="ECO:0000313" key="9">
    <source>
        <dbReference type="Proteomes" id="UP001212841"/>
    </source>
</evidence>
<dbReference type="InterPro" id="IPR011330">
    <property type="entry name" value="Glyco_hydro/deAcase_b/a-brl"/>
</dbReference>
<keyword evidence="2" id="KW-0479">Metal-binding</keyword>
<dbReference type="SUPFAM" id="SSF88713">
    <property type="entry name" value="Glycoside hydrolase/deacetylase"/>
    <property type="match status" value="1"/>
</dbReference>
<comment type="caution">
    <text evidence="8">The sequence shown here is derived from an EMBL/GenBank/DDBJ whole genome shotgun (WGS) entry which is preliminary data.</text>
</comment>
<feature type="chain" id="PRO_5041990692" evidence="6">
    <location>
        <begin position="20"/>
        <end position="288"/>
    </location>
</feature>
<feature type="domain" description="NodB homology" evidence="7">
    <location>
        <begin position="40"/>
        <end position="244"/>
    </location>
</feature>
<dbReference type="Pfam" id="PF01522">
    <property type="entry name" value="Polysacc_deac_1"/>
    <property type="match status" value="1"/>
</dbReference>
<evidence type="ECO:0000256" key="6">
    <source>
        <dbReference type="SAM" id="SignalP"/>
    </source>
</evidence>
<protein>
    <submittedName>
        <fullName evidence="8">Carbohydrate esterase 4 protein</fullName>
    </submittedName>
</protein>
<keyword evidence="5" id="KW-0119">Carbohydrate metabolism</keyword>
<dbReference type="PANTHER" id="PTHR46471">
    <property type="entry name" value="CHITIN DEACETYLASE"/>
    <property type="match status" value="1"/>
</dbReference>
<name>A0AAD5X7N0_9FUNG</name>
<dbReference type="Proteomes" id="UP001212841">
    <property type="component" value="Unassembled WGS sequence"/>
</dbReference>
<dbReference type="GO" id="GO:0046872">
    <property type="term" value="F:metal ion binding"/>
    <property type="evidence" value="ECO:0007669"/>
    <property type="project" value="UniProtKB-KW"/>
</dbReference>
<sequence>MKLTSIVATLIAAATAVSAAPYTKPQPKLPQVVTNCVKPNTIAITFDDGPYNYTLSILSQLKAANVKATWFMNGHAYSCIYNSTWSSNAYAVYKAGHQVASHTWSHPNLTTVDLPRLNYEVTKQEDALAKVVGVRPTFIRPPFGSYNETVLKVFAEHGYSHVVLWGVFGDNGADLATWKNNYDTVDTSKPLIALNHDPRQLTVTELVSTFFIFVCHFLISTSNVVMQQLPYILQWVKKHNFKMVTVGECLGVPKNKWYKWTGSPSKRDKTWTCANTPRRDPIPHGVGY</sequence>
<evidence type="ECO:0000313" key="8">
    <source>
        <dbReference type="EMBL" id="KAJ3055745.1"/>
    </source>
</evidence>
<reference evidence="8" key="1">
    <citation type="submission" date="2020-05" db="EMBL/GenBank/DDBJ databases">
        <title>Phylogenomic resolution of chytrid fungi.</title>
        <authorList>
            <person name="Stajich J.E."/>
            <person name="Amses K."/>
            <person name="Simmons R."/>
            <person name="Seto K."/>
            <person name="Myers J."/>
            <person name="Bonds A."/>
            <person name="Quandt C.A."/>
            <person name="Barry K."/>
            <person name="Liu P."/>
            <person name="Grigoriev I."/>
            <person name="Longcore J.E."/>
            <person name="James T.Y."/>
        </authorList>
    </citation>
    <scope>NUCLEOTIDE SEQUENCE</scope>
    <source>
        <strain evidence="8">JEL0318</strain>
    </source>
</reference>
<gene>
    <name evidence="8" type="primary">D25_2</name>
    <name evidence="8" type="ORF">HK097_009487</name>
</gene>
<evidence type="ECO:0000256" key="2">
    <source>
        <dbReference type="ARBA" id="ARBA00022723"/>
    </source>
</evidence>
<accession>A0AAD5X7N0</accession>
<evidence type="ECO:0000256" key="4">
    <source>
        <dbReference type="ARBA" id="ARBA00022801"/>
    </source>
</evidence>